<dbReference type="Proteomes" id="UP000095384">
    <property type="component" value="Unassembled WGS sequence"/>
</dbReference>
<dbReference type="PANTHER" id="PTHR42713">
    <property type="entry name" value="HISTIDINE KINASE-RELATED"/>
    <property type="match status" value="1"/>
</dbReference>
<evidence type="ECO:0000313" key="21">
    <source>
        <dbReference type="Proteomes" id="UP000095602"/>
    </source>
</evidence>
<reference evidence="19" key="2">
    <citation type="submission" date="2015-05" db="EMBL/GenBank/DDBJ databases">
        <authorList>
            <consortium name="Pathogen Informatics"/>
        </authorList>
    </citation>
    <scope>NUCLEOTIDE SEQUENCE [LARGE SCALE GENOMIC DNA]</scope>
    <source>
        <strain evidence="14 20">2789STDY5608860</strain>
        <strain evidence="15 21">2789STDY5834884</strain>
        <strain evidence="19">T1-815</strain>
    </source>
</reference>
<evidence type="ECO:0000313" key="19">
    <source>
        <dbReference type="Proteomes" id="UP000049472"/>
    </source>
</evidence>
<evidence type="ECO:0000313" key="18">
    <source>
        <dbReference type="EMBL" id="RHC38566.1"/>
    </source>
</evidence>
<dbReference type="SMART" id="SM00448">
    <property type="entry name" value="REC"/>
    <property type="match status" value="1"/>
</dbReference>
<keyword evidence="5" id="KW-0902">Two-component regulatory system</keyword>
<dbReference type="EMBL" id="CVRQ01000011">
    <property type="protein sequence ID" value="CRL34504.1"/>
    <property type="molecule type" value="Genomic_DNA"/>
</dbReference>
<dbReference type="Proteomes" id="UP000286104">
    <property type="component" value="Unassembled WGS sequence"/>
</dbReference>
<evidence type="ECO:0000256" key="3">
    <source>
        <dbReference type="ARBA" id="ARBA00022490"/>
    </source>
</evidence>
<evidence type="ECO:0000256" key="7">
    <source>
        <dbReference type="ARBA" id="ARBA00023125"/>
    </source>
</evidence>
<comment type="function">
    <text evidence="9">May play the central regulatory role in sporulation. It may be an element of the effector pathway responsible for the activation of sporulation genes in response to nutritional stress. Spo0A may act in concert with spo0H (a sigma factor) to control the expression of some genes that are critical to the sporulation process.</text>
</comment>
<organism evidence="13 19">
    <name type="scientific">Agathobacter rectalis</name>
    <dbReference type="NCBI Taxonomy" id="39491"/>
    <lineage>
        <taxon>Bacteria</taxon>
        <taxon>Bacillati</taxon>
        <taxon>Bacillota</taxon>
        <taxon>Clostridia</taxon>
        <taxon>Lachnospirales</taxon>
        <taxon>Lachnospiraceae</taxon>
        <taxon>Agathobacter</taxon>
    </lineage>
</organism>
<protein>
    <recommendedName>
        <fullName evidence="2">Stage 0 sporulation protein A homolog</fullName>
    </recommendedName>
</protein>
<evidence type="ECO:0000313" key="15">
    <source>
        <dbReference type="EMBL" id="CUO84986.1"/>
    </source>
</evidence>
<reference evidence="13" key="1">
    <citation type="submission" date="2015-05" db="EMBL/GenBank/DDBJ databases">
        <authorList>
            <person name="Wang D.B."/>
            <person name="Wang M."/>
        </authorList>
    </citation>
    <scope>NUCLEOTIDE SEQUENCE [LARGE SCALE GENOMIC DNA]</scope>
    <source>
        <strain evidence="13">T1-815</strain>
    </source>
</reference>
<dbReference type="InterPro" id="IPR051552">
    <property type="entry name" value="HptR"/>
</dbReference>
<reference evidence="22 23" key="3">
    <citation type="submission" date="2018-08" db="EMBL/GenBank/DDBJ databases">
        <title>A genome reference for cultivated species of the human gut microbiota.</title>
        <authorList>
            <person name="Zou Y."/>
            <person name="Xue W."/>
            <person name="Luo G."/>
        </authorList>
    </citation>
    <scope>NUCLEOTIDE SEQUENCE [LARGE SCALE GENOMIC DNA]</scope>
    <source>
        <strain evidence="17 22">AF17-27</strain>
        <strain evidence="18 23">AM36-3AA</strain>
    </source>
</reference>
<evidence type="ECO:0000256" key="4">
    <source>
        <dbReference type="ARBA" id="ARBA00022553"/>
    </source>
</evidence>
<evidence type="ECO:0000313" key="23">
    <source>
        <dbReference type="Proteomes" id="UP000286104"/>
    </source>
</evidence>
<dbReference type="Gene3D" id="1.10.10.60">
    <property type="entry name" value="Homeodomain-like"/>
    <property type="match status" value="2"/>
</dbReference>
<dbReference type="SUPFAM" id="SSF52172">
    <property type="entry name" value="CheY-like"/>
    <property type="match status" value="1"/>
</dbReference>
<keyword evidence="6" id="KW-0805">Transcription regulation</keyword>
<evidence type="ECO:0000313" key="20">
    <source>
        <dbReference type="Proteomes" id="UP000095384"/>
    </source>
</evidence>
<evidence type="ECO:0000259" key="12">
    <source>
        <dbReference type="PROSITE" id="PS50110"/>
    </source>
</evidence>
<dbReference type="EMBL" id="JAAIMP010000003">
    <property type="protein sequence ID" value="NSC76352.1"/>
    <property type="molecule type" value="Genomic_DNA"/>
</dbReference>
<dbReference type="Proteomes" id="UP000049472">
    <property type="component" value="Unassembled WGS sequence"/>
</dbReference>
<dbReference type="Gene3D" id="3.40.50.2300">
    <property type="match status" value="1"/>
</dbReference>
<dbReference type="Proteomes" id="UP000095602">
    <property type="component" value="Unassembled WGS sequence"/>
</dbReference>
<evidence type="ECO:0000256" key="8">
    <source>
        <dbReference type="ARBA" id="ARBA00023163"/>
    </source>
</evidence>
<keyword evidence="7 17" id="KW-0238">DNA-binding</keyword>
<gene>
    <name evidence="18" type="ORF">DW848_10780</name>
    <name evidence="17" type="ORF">DWW89_05110</name>
    <name evidence="14" type="ORF">ERS852417_02156</name>
    <name evidence="15" type="ORF">ERS852497_01034</name>
    <name evidence="16" type="ORF">G4312_03460</name>
    <name evidence="13" type="ORF">T1815_08511</name>
</gene>
<evidence type="ECO:0000313" key="16">
    <source>
        <dbReference type="EMBL" id="NSC76352.1"/>
    </source>
</evidence>
<dbReference type="InterPro" id="IPR011006">
    <property type="entry name" value="CheY-like_superfamily"/>
</dbReference>
<dbReference type="EMBL" id="CYYW01000015">
    <property type="protein sequence ID" value="CUO37141.1"/>
    <property type="molecule type" value="Genomic_DNA"/>
</dbReference>
<proteinExistence type="predicted"/>
<dbReference type="PROSITE" id="PS50110">
    <property type="entry name" value="RESPONSE_REGULATORY"/>
    <property type="match status" value="1"/>
</dbReference>
<dbReference type="InterPro" id="IPR001789">
    <property type="entry name" value="Sig_transdc_resp-reg_receiver"/>
</dbReference>
<evidence type="ECO:0000313" key="22">
    <source>
        <dbReference type="Proteomes" id="UP000283765"/>
    </source>
</evidence>
<dbReference type="GO" id="GO:0005737">
    <property type="term" value="C:cytoplasm"/>
    <property type="evidence" value="ECO:0007669"/>
    <property type="project" value="UniProtKB-SubCell"/>
</dbReference>
<dbReference type="GO" id="GO:0003700">
    <property type="term" value="F:DNA-binding transcription factor activity"/>
    <property type="evidence" value="ECO:0007669"/>
    <property type="project" value="InterPro"/>
</dbReference>
<name>A0A0M6WGV8_9FIRM</name>
<evidence type="ECO:0000256" key="1">
    <source>
        <dbReference type="ARBA" id="ARBA00004496"/>
    </source>
</evidence>
<dbReference type="PANTHER" id="PTHR42713:SF3">
    <property type="entry name" value="TRANSCRIPTIONAL REGULATORY PROTEIN HPTR"/>
    <property type="match status" value="1"/>
</dbReference>
<dbReference type="InterPro" id="IPR018062">
    <property type="entry name" value="HTH_AraC-typ_CS"/>
</dbReference>
<keyword evidence="19" id="KW-1185">Reference proteome</keyword>
<feature type="modified residue" description="4-aspartylphosphate" evidence="10">
    <location>
        <position position="55"/>
    </location>
</feature>
<evidence type="ECO:0000256" key="9">
    <source>
        <dbReference type="ARBA" id="ARBA00024867"/>
    </source>
</evidence>
<dbReference type="Pfam" id="PF00072">
    <property type="entry name" value="Response_reg"/>
    <property type="match status" value="1"/>
</dbReference>
<evidence type="ECO:0000259" key="11">
    <source>
        <dbReference type="PROSITE" id="PS01124"/>
    </source>
</evidence>
<dbReference type="EMBL" id="QRXR01000006">
    <property type="protein sequence ID" value="RGU26659.1"/>
    <property type="molecule type" value="Genomic_DNA"/>
</dbReference>
<keyword evidence="4 10" id="KW-0597">Phosphoprotein</keyword>
<feature type="domain" description="Response regulatory" evidence="12">
    <location>
        <begin position="3"/>
        <end position="121"/>
    </location>
</feature>
<dbReference type="EMBL" id="QSHU01000014">
    <property type="protein sequence ID" value="RHC38566.1"/>
    <property type="molecule type" value="Genomic_DNA"/>
</dbReference>
<comment type="subcellular location">
    <subcellularLocation>
        <location evidence="1">Cytoplasm</location>
    </subcellularLocation>
</comment>
<dbReference type="RefSeq" id="WP_015516901.1">
    <property type="nucleotide sequence ID" value="NZ_CVRQ01000011.1"/>
</dbReference>
<feature type="domain" description="HTH araC/xylS-type" evidence="11">
    <location>
        <begin position="424"/>
        <end position="526"/>
    </location>
</feature>
<dbReference type="Proteomes" id="UP001193756">
    <property type="component" value="Unassembled WGS sequence"/>
</dbReference>
<accession>A0A0M6WGV8</accession>
<dbReference type="GO" id="GO:0043565">
    <property type="term" value="F:sequence-specific DNA binding"/>
    <property type="evidence" value="ECO:0007669"/>
    <property type="project" value="InterPro"/>
</dbReference>
<keyword evidence="8" id="KW-0804">Transcription</keyword>
<dbReference type="InterPro" id="IPR018060">
    <property type="entry name" value="HTH_AraC"/>
</dbReference>
<reference evidence="16" key="4">
    <citation type="journal article" date="2020" name="Cell Host Microbe">
        <title>Functional and Genomic Variation between Human-Derived Isolates of Lachnospiraceae Reveals Inter- and Intra-Species Diversity.</title>
        <authorList>
            <person name="Sorbara M.T."/>
            <person name="Littmann E.R."/>
            <person name="Fontana E."/>
            <person name="Moody T.U."/>
            <person name="Kohout C.E."/>
            <person name="Gjonbalaj M."/>
            <person name="Eaton V."/>
            <person name="Seok R."/>
            <person name="Leiner I.M."/>
            <person name="Pamer E.G."/>
        </authorList>
    </citation>
    <scope>NUCLEOTIDE SEQUENCE</scope>
    <source>
        <strain evidence="16">MSK.16.45</strain>
    </source>
</reference>
<evidence type="ECO:0000313" key="14">
    <source>
        <dbReference type="EMBL" id="CUO37141.1"/>
    </source>
</evidence>
<dbReference type="InterPro" id="IPR009057">
    <property type="entry name" value="Homeodomain-like_sf"/>
</dbReference>
<sequence length="531" mass="61581">MLKVLLVDDEPFIIQGLKVIIDWENEEFEIAGTASNGKEALQFLENENVDLVIADIRMPEMTGLELLETLRKDKKSDVYFVILSGYADFSYAQQAMQNDCTDYILKPVDKEMLLKVLNKVLVLKNEKNQINEDNKKMKQAYLARHLISLIQGKYDEVNLNYVKENMRCEGGARYVEIQMEQLPAGDEILDSDMRSLQRKMYESCVAFLGADSAHCVFDVSVNEKVYDIGFIFSDYMAEEAAKTERKYLEDLRRYICDNTQKNIVMLVGRKVSDISKIARSYGNACMLRSFQGFRIVKSIYYYEDEVKISADGIVLCKDSLDKLLRTVEQNNHLEIRNAVAKFYDEMSSMGMNGESMNLNINYLLFQFIHLASEQDDNVNQQEILRLISESSFKTGIERGSRAHMTRFCCEYGDYLSQLRKNVSRGVIGMVEKEVRDNYATNITLKSLSEKYYVNSAYLGQLFRKKYGQSFKDYLNNYRMERAAELLLRTDKKIIQIAEEVGYHDMDYFVNRFIQVKGCTPARFRRQMQSGE</sequence>
<evidence type="ECO:0000256" key="6">
    <source>
        <dbReference type="ARBA" id="ARBA00023015"/>
    </source>
</evidence>
<dbReference type="AlphaFoldDB" id="A0A0M6WGV8"/>
<evidence type="ECO:0000256" key="2">
    <source>
        <dbReference type="ARBA" id="ARBA00018672"/>
    </source>
</evidence>
<dbReference type="CDD" id="cd17536">
    <property type="entry name" value="REC_YesN-like"/>
    <property type="match status" value="1"/>
</dbReference>
<dbReference type="PROSITE" id="PS01124">
    <property type="entry name" value="HTH_ARAC_FAMILY_2"/>
    <property type="match status" value="1"/>
</dbReference>
<dbReference type="PROSITE" id="PS00041">
    <property type="entry name" value="HTH_ARAC_FAMILY_1"/>
    <property type="match status" value="1"/>
</dbReference>
<reference evidence="16" key="5">
    <citation type="submission" date="2020-02" db="EMBL/GenBank/DDBJ databases">
        <authorList>
            <person name="Littmann E."/>
            <person name="Sorbara M."/>
        </authorList>
    </citation>
    <scope>NUCLEOTIDE SEQUENCE</scope>
    <source>
        <strain evidence="16">MSK.16.45</strain>
    </source>
</reference>
<evidence type="ECO:0000313" key="13">
    <source>
        <dbReference type="EMBL" id="CRL34504.1"/>
    </source>
</evidence>
<evidence type="ECO:0000313" key="17">
    <source>
        <dbReference type="EMBL" id="RGU26659.1"/>
    </source>
</evidence>
<evidence type="ECO:0000256" key="10">
    <source>
        <dbReference type="PROSITE-ProRule" id="PRU00169"/>
    </source>
</evidence>
<dbReference type="EMBL" id="CZAJ01000007">
    <property type="protein sequence ID" value="CUO84986.1"/>
    <property type="molecule type" value="Genomic_DNA"/>
</dbReference>
<evidence type="ECO:0000256" key="5">
    <source>
        <dbReference type="ARBA" id="ARBA00023012"/>
    </source>
</evidence>
<dbReference type="SUPFAM" id="SSF46689">
    <property type="entry name" value="Homeodomain-like"/>
    <property type="match status" value="1"/>
</dbReference>
<dbReference type="Proteomes" id="UP000283765">
    <property type="component" value="Unassembled WGS sequence"/>
</dbReference>
<dbReference type="SMART" id="SM00342">
    <property type="entry name" value="HTH_ARAC"/>
    <property type="match status" value="1"/>
</dbReference>
<keyword evidence="3" id="KW-0963">Cytoplasm</keyword>
<dbReference type="GO" id="GO:0000160">
    <property type="term" value="P:phosphorelay signal transduction system"/>
    <property type="evidence" value="ECO:0007669"/>
    <property type="project" value="UniProtKB-KW"/>
</dbReference>
<dbReference type="Pfam" id="PF12833">
    <property type="entry name" value="HTH_18"/>
    <property type="match status" value="1"/>
</dbReference>